<keyword evidence="3" id="KW-0809">Transit peptide</keyword>
<dbReference type="GO" id="GO:0000266">
    <property type="term" value="P:mitochondrial fission"/>
    <property type="evidence" value="ECO:0007669"/>
    <property type="project" value="UniProtKB-UniRule"/>
</dbReference>
<dbReference type="PANTHER" id="PTHR14215:SF1">
    <property type="entry name" value="MITOCHONDRIAL FISSION REGULATOR 1"/>
    <property type="match status" value="1"/>
</dbReference>
<feature type="region of interest" description="Disordered" evidence="7">
    <location>
        <begin position="153"/>
        <end position="195"/>
    </location>
</feature>
<keyword evidence="4 6" id="KW-0496">Mitochondrion</keyword>
<evidence type="ECO:0000256" key="1">
    <source>
        <dbReference type="ARBA" id="ARBA00004173"/>
    </source>
</evidence>
<organism evidence="8 9">
    <name type="scientific">Onychostoma macrolepis</name>
    <dbReference type="NCBI Taxonomy" id="369639"/>
    <lineage>
        <taxon>Eukaryota</taxon>
        <taxon>Metazoa</taxon>
        <taxon>Chordata</taxon>
        <taxon>Craniata</taxon>
        <taxon>Vertebrata</taxon>
        <taxon>Euteleostomi</taxon>
        <taxon>Actinopterygii</taxon>
        <taxon>Neopterygii</taxon>
        <taxon>Teleostei</taxon>
        <taxon>Ostariophysi</taxon>
        <taxon>Cypriniformes</taxon>
        <taxon>Cyprinidae</taxon>
        <taxon>Acrossocheilinae</taxon>
        <taxon>Onychostoma</taxon>
    </lineage>
</organism>
<dbReference type="AlphaFoldDB" id="A0A7J6BNF1"/>
<comment type="similarity">
    <text evidence="2 6">Belongs to the MTFR1 family.</text>
</comment>
<dbReference type="PANTHER" id="PTHR14215">
    <property type="entry name" value="PROTEIN OF UNKNOWN FUNCTION DUF729"/>
    <property type="match status" value="1"/>
</dbReference>
<evidence type="ECO:0000256" key="2">
    <source>
        <dbReference type="ARBA" id="ARBA00005807"/>
    </source>
</evidence>
<evidence type="ECO:0000256" key="6">
    <source>
        <dbReference type="RuleBase" id="RU369053"/>
    </source>
</evidence>
<evidence type="ECO:0000256" key="7">
    <source>
        <dbReference type="SAM" id="MobiDB-lite"/>
    </source>
</evidence>
<evidence type="ECO:0000313" key="8">
    <source>
        <dbReference type="EMBL" id="KAF4095795.1"/>
    </source>
</evidence>
<evidence type="ECO:0000313" key="9">
    <source>
        <dbReference type="Proteomes" id="UP000579812"/>
    </source>
</evidence>
<keyword evidence="9" id="KW-1185">Reference proteome</keyword>
<comment type="subcellular location">
    <subcellularLocation>
        <location evidence="1 6">Mitochondrion</location>
    </subcellularLocation>
</comment>
<sequence length="319" mass="34876">MSGSHRRIEMDLAVGSSSKPYGSSRSIVRRIATNLPLAPCPRVHFQLHPFAAGTSFLNNSNGLVATLADVGWMDREESDGAGRNGFEADSGLFFRNQQCRPLRRQRSLPSLHQAEPAPQSQTIINDETIQKISALETELAKLRAQIAQIVQAQEQSAQSTAPAPGGPPVPQAPPMAPVPPPPPPPPPPPCPALGIQRSYSTIDLIRERRGKKAEQKTELESAPKKPELPNMLDVLKDIGKVKLRSVKSLQEDTKPKPVEPTDAAALIAEALKRKFAHRYRSDSECDGNFDLPAPENKTHVETPLFGQHMLKSTGRRKLC</sequence>
<evidence type="ECO:0000256" key="5">
    <source>
        <dbReference type="ARBA" id="ARBA00037378"/>
    </source>
</evidence>
<reference evidence="8 9" key="1">
    <citation type="submission" date="2020-04" db="EMBL/GenBank/DDBJ databases">
        <title>Chromosome-level genome assembly of a cyprinid fish Onychostoma macrolepis by integration of Nanopore Sequencing, Bionano and Hi-C technology.</title>
        <authorList>
            <person name="Wang D."/>
        </authorList>
    </citation>
    <scope>NUCLEOTIDE SEQUENCE [LARGE SCALE GENOMIC DNA]</scope>
    <source>
        <strain evidence="8">SWU-2019</strain>
        <tissue evidence="8">Muscle</tissue>
    </source>
</reference>
<feature type="compositionally biased region" description="Pro residues" evidence="7">
    <location>
        <begin position="164"/>
        <end position="191"/>
    </location>
</feature>
<dbReference type="OrthoDB" id="2133332at2759"/>
<dbReference type="Proteomes" id="UP000579812">
    <property type="component" value="Unassembled WGS sequence"/>
</dbReference>
<dbReference type="Pfam" id="PF05308">
    <property type="entry name" value="Mito_fiss_reg"/>
    <property type="match status" value="1"/>
</dbReference>
<feature type="compositionally biased region" description="Low complexity" evidence="7">
    <location>
        <begin position="153"/>
        <end position="163"/>
    </location>
</feature>
<accession>A0A7J6BNF1</accession>
<name>A0A7J6BNF1_9TELE</name>
<gene>
    <name evidence="8" type="ORF">G5714_023398</name>
</gene>
<dbReference type="GO" id="GO:0009060">
    <property type="term" value="P:aerobic respiration"/>
    <property type="evidence" value="ECO:0007669"/>
    <property type="project" value="UniProtKB-UniRule"/>
</dbReference>
<dbReference type="EMBL" id="JAAMOB010000024">
    <property type="protein sequence ID" value="KAF4095795.1"/>
    <property type="molecule type" value="Genomic_DNA"/>
</dbReference>
<comment type="caution">
    <text evidence="8">The sequence shown here is derived from an EMBL/GenBank/DDBJ whole genome shotgun (WGS) entry which is preliminary data.</text>
</comment>
<protein>
    <recommendedName>
        <fullName evidence="6">Mitochondrial fission regulator</fullName>
    </recommendedName>
</protein>
<dbReference type="InterPro" id="IPR007972">
    <property type="entry name" value="Mtfr1"/>
</dbReference>
<evidence type="ECO:0000256" key="4">
    <source>
        <dbReference type="ARBA" id="ARBA00023128"/>
    </source>
</evidence>
<proteinExistence type="inferred from homology"/>
<evidence type="ECO:0000256" key="3">
    <source>
        <dbReference type="ARBA" id="ARBA00022946"/>
    </source>
</evidence>
<comment type="function">
    <text evidence="6">Plays a role in mitochondrial aerobic respiration. Regulates mitochondrial organization and fission.</text>
</comment>
<dbReference type="GO" id="GO:0005739">
    <property type="term" value="C:mitochondrion"/>
    <property type="evidence" value="ECO:0007669"/>
    <property type="project" value="UniProtKB-SubCell"/>
</dbReference>
<comment type="function">
    <text evidence="5">May play a role in mitochondrial aerobic respiration. May also regulate mitochondrial organization and fission.</text>
</comment>